<keyword evidence="7" id="KW-0175">Coiled coil</keyword>
<dbReference type="FunFam" id="3.30.565.10:FF:000006">
    <property type="entry name" value="Sensor histidine kinase WalK"/>
    <property type="match status" value="1"/>
</dbReference>
<evidence type="ECO:0000256" key="4">
    <source>
        <dbReference type="ARBA" id="ARBA00022679"/>
    </source>
</evidence>
<sequence>MAKRSPCFSFSIILLLLVLCWPGFEAFAQDNQQEEIKIENAKTDSALVYSYLEIAEEAKREGETRRQRDILSEAQRVADSISDSDLLQVVEKFFGEYYLEAGSYDSARVVLEQAAERSSIDKKVQSQVLNLLATAYRYQSKYPEAMNTYNRGLSLIDSLENPKIYAAINSNKATIYQNLGNRSEAISLYHKGIRFAETVGDSSFLATALNNLGNLYFEDKNFEDALTYLEESVTVSEKQGFHNTLLMAKHNLASTQRDLGNYDEARNLYREAWEIHDKIRPDNPPIQLLHNMGMFHLKKSELDEAEEHFQESLEYSQKASVPAGLFHNFVGLGDVAAARGEYSASTNFYNDAFEIAEKVDSPPFRISAAEKLYEVYKEEGNFEQALKYHELAKQVSDRLTEVQKDEQLALAETELGLRQQQKINQLLQEKQAQQQARITAQSWLIGMSTLVIAIILILIFVLYRSNRERKRVNRELEELNKVKDKMMAIIAHDLRSPMASMKGVLYLLKDEDLEVDEVREIALELEMSIMENITMMDNLLSWAHSQMSGLEIELEILNAHELVEDVLENCSLQAEHKSISLSNEIEPNLKVKADSNLLQLVIRNLVNNAIKFSKEGDAVTVMAEEQSNMITFKVKDTGIGIPKKQQSDIFLLQGNSRPGTNDETGSGLGLQLCKEFVEEQNGTIDLESTEGEGTTFYVTLPKG</sequence>
<dbReference type="InterPro" id="IPR005467">
    <property type="entry name" value="His_kinase_dom"/>
</dbReference>
<dbReference type="Gene3D" id="3.30.565.10">
    <property type="entry name" value="Histidine kinase-like ATPase, C-terminal domain"/>
    <property type="match status" value="1"/>
</dbReference>
<organism evidence="11 12">
    <name type="scientific">Fodinibius salipaludis</name>
    <dbReference type="NCBI Taxonomy" id="2032627"/>
    <lineage>
        <taxon>Bacteria</taxon>
        <taxon>Pseudomonadati</taxon>
        <taxon>Balneolota</taxon>
        <taxon>Balneolia</taxon>
        <taxon>Balneolales</taxon>
        <taxon>Balneolaceae</taxon>
        <taxon>Fodinibius</taxon>
    </lineage>
</organism>
<dbReference type="InterPro" id="IPR036097">
    <property type="entry name" value="HisK_dim/P_sf"/>
</dbReference>
<evidence type="ECO:0000256" key="3">
    <source>
        <dbReference type="ARBA" id="ARBA00022553"/>
    </source>
</evidence>
<dbReference type="InterPro" id="IPR011990">
    <property type="entry name" value="TPR-like_helical_dom_sf"/>
</dbReference>
<proteinExistence type="predicted"/>
<keyword evidence="6" id="KW-0802">TPR repeat</keyword>
<dbReference type="EMBL" id="NSKE01000005">
    <property type="protein sequence ID" value="PAU94118.1"/>
    <property type="molecule type" value="Genomic_DNA"/>
</dbReference>
<dbReference type="SUPFAM" id="SSF47384">
    <property type="entry name" value="Homodimeric domain of signal transducing histidine kinase"/>
    <property type="match status" value="1"/>
</dbReference>
<gene>
    <name evidence="11" type="ORF">CK503_07855</name>
</gene>
<dbReference type="GO" id="GO:0005886">
    <property type="term" value="C:plasma membrane"/>
    <property type="evidence" value="ECO:0007669"/>
    <property type="project" value="TreeGrafter"/>
</dbReference>
<dbReference type="InterPro" id="IPR036890">
    <property type="entry name" value="HATPase_C_sf"/>
</dbReference>
<feature type="signal peptide" evidence="9">
    <location>
        <begin position="1"/>
        <end position="28"/>
    </location>
</feature>
<evidence type="ECO:0000256" key="1">
    <source>
        <dbReference type="ARBA" id="ARBA00000085"/>
    </source>
</evidence>
<dbReference type="CDD" id="cd00082">
    <property type="entry name" value="HisKA"/>
    <property type="match status" value="1"/>
</dbReference>
<evidence type="ECO:0000259" key="10">
    <source>
        <dbReference type="PROSITE" id="PS50109"/>
    </source>
</evidence>
<dbReference type="PROSITE" id="PS50109">
    <property type="entry name" value="HIS_KIN"/>
    <property type="match status" value="1"/>
</dbReference>
<accession>A0A2A2G9Y3</accession>
<dbReference type="InterPro" id="IPR019734">
    <property type="entry name" value="TPR_rpt"/>
</dbReference>
<dbReference type="PROSITE" id="PS50005">
    <property type="entry name" value="TPR"/>
    <property type="match status" value="2"/>
</dbReference>
<feature type="transmembrane region" description="Helical" evidence="8">
    <location>
        <begin position="443"/>
        <end position="463"/>
    </location>
</feature>
<evidence type="ECO:0000256" key="7">
    <source>
        <dbReference type="SAM" id="Coils"/>
    </source>
</evidence>
<evidence type="ECO:0000256" key="8">
    <source>
        <dbReference type="SAM" id="Phobius"/>
    </source>
</evidence>
<dbReference type="GO" id="GO:0009927">
    <property type="term" value="F:histidine phosphotransfer kinase activity"/>
    <property type="evidence" value="ECO:0007669"/>
    <property type="project" value="TreeGrafter"/>
</dbReference>
<dbReference type="PANTHER" id="PTHR43047:SF72">
    <property type="entry name" value="OSMOSENSING HISTIDINE PROTEIN KINASE SLN1"/>
    <property type="match status" value="1"/>
</dbReference>
<comment type="catalytic activity">
    <reaction evidence="1">
        <text>ATP + protein L-histidine = ADP + protein N-phospho-L-histidine.</text>
        <dbReference type="EC" id="2.7.13.3"/>
    </reaction>
</comment>
<evidence type="ECO:0000313" key="12">
    <source>
        <dbReference type="Proteomes" id="UP000218831"/>
    </source>
</evidence>
<feature type="coiled-coil region" evidence="7">
    <location>
        <begin position="462"/>
        <end position="489"/>
    </location>
</feature>
<dbReference type="GO" id="GO:0000155">
    <property type="term" value="F:phosphorelay sensor kinase activity"/>
    <property type="evidence" value="ECO:0007669"/>
    <property type="project" value="InterPro"/>
</dbReference>
<dbReference type="PANTHER" id="PTHR43047">
    <property type="entry name" value="TWO-COMPONENT HISTIDINE PROTEIN KINASE"/>
    <property type="match status" value="1"/>
</dbReference>
<feature type="repeat" description="TPR" evidence="6">
    <location>
        <begin position="206"/>
        <end position="239"/>
    </location>
</feature>
<protein>
    <recommendedName>
        <fullName evidence="2">histidine kinase</fullName>
        <ecNumber evidence="2">2.7.13.3</ecNumber>
    </recommendedName>
</protein>
<dbReference type="InterPro" id="IPR003594">
    <property type="entry name" value="HATPase_dom"/>
</dbReference>
<dbReference type="InterPro" id="IPR004358">
    <property type="entry name" value="Sig_transdc_His_kin-like_C"/>
</dbReference>
<feature type="chain" id="PRO_5012155064" description="histidine kinase" evidence="9">
    <location>
        <begin position="29"/>
        <end position="703"/>
    </location>
</feature>
<dbReference type="Pfam" id="PF13424">
    <property type="entry name" value="TPR_12"/>
    <property type="match status" value="2"/>
</dbReference>
<dbReference type="Gene3D" id="1.10.287.130">
    <property type="match status" value="1"/>
</dbReference>
<dbReference type="InterPro" id="IPR003661">
    <property type="entry name" value="HisK_dim/P_dom"/>
</dbReference>
<feature type="repeat" description="TPR" evidence="6">
    <location>
        <begin position="286"/>
        <end position="319"/>
    </location>
</feature>
<keyword evidence="12" id="KW-1185">Reference proteome</keyword>
<reference evidence="11 12" key="1">
    <citation type="submission" date="2017-08" db="EMBL/GenBank/DDBJ databases">
        <title>Aliifodinibius alkalisoli sp. nov., isolated from saline alkaline soil.</title>
        <authorList>
            <person name="Liu D."/>
            <person name="Zhang G."/>
        </authorList>
    </citation>
    <scope>NUCLEOTIDE SEQUENCE [LARGE SCALE GENOMIC DNA]</scope>
    <source>
        <strain evidence="11 12">WN023</strain>
    </source>
</reference>
<dbReference type="SUPFAM" id="SSF55874">
    <property type="entry name" value="ATPase domain of HSP90 chaperone/DNA topoisomerase II/histidine kinase"/>
    <property type="match status" value="1"/>
</dbReference>
<dbReference type="Pfam" id="PF02518">
    <property type="entry name" value="HATPase_c"/>
    <property type="match status" value="1"/>
</dbReference>
<dbReference type="SUPFAM" id="SSF48452">
    <property type="entry name" value="TPR-like"/>
    <property type="match status" value="2"/>
</dbReference>
<keyword evidence="3" id="KW-0597">Phosphoprotein</keyword>
<keyword evidence="9" id="KW-0732">Signal</keyword>
<dbReference type="EC" id="2.7.13.3" evidence="2"/>
<dbReference type="Gene3D" id="1.25.40.10">
    <property type="entry name" value="Tetratricopeptide repeat domain"/>
    <property type="match status" value="1"/>
</dbReference>
<dbReference type="PRINTS" id="PR00344">
    <property type="entry name" value="BCTRLSENSOR"/>
</dbReference>
<dbReference type="SMART" id="SM00387">
    <property type="entry name" value="HATPase_c"/>
    <property type="match status" value="1"/>
</dbReference>
<keyword evidence="4" id="KW-0808">Transferase</keyword>
<evidence type="ECO:0000256" key="6">
    <source>
        <dbReference type="PROSITE-ProRule" id="PRU00339"/>
    </source>
</evidence>
<feature type="domain" description="Histidine kinase" evidence="10">
    <location>
        <begin position="489"/>
        <end position="703"/>
    </location>
</feature>
<dbReference type="OrthoDB" id="9810447at2"/>
<dbReference type="SMART" id="SM00028">
    <property type="entry name" value="TPR"/>
    <property type="match status" value="6"/>
</dbReference>
<name>A0A2A2G9Y3_9BACT</name>
<evidence type="ECO:0000313" key="11">
    <source>
        <dbReference type="EMBL" id="PAU94118.1"/>
    </source>
</evidence>
<evidence type="ECO:0000256" key="5">
    <source>
        <dbReference type="ARBA" id="ARBA00022777"/>
    </source>
</evidence>
<dbReference type="AlphaFoldDB" id="A0A2A2G9Y3"/>
<keyword evidence="5" id="KW-0418">Kinase</keyword>
<evidence type="ECO:0000256" key="9">
    <source>
        <dbReference type="SAM" id="SignalP"/>
    </source>
</evidence>
<dbReference type="Proteomes" id="UP000218831">
    <property type="component" value="Unassembled WGS sequence"/>
</dbReference>
<keyword evidence="8" id="KW-0812">Transmembrane</keyword>
<evidence type="ECO:0000256" key="2">
    <source>
        <dbReference type="ARBA" id="ARBA00012438"/>
    </source>
</evidence>
<keyword evidence="8" id="KW-0472">Membrane</keyword>
<dbReference type="RefSeq" id="WP_095606249.1">
    <property type="nucleotide sequence ID" value="NZ_NSKE01000005.1"/>
</dbReference>
<comment type="caution">
    <text evidence="11">The sequence shown here is derived from an EMBL/GenBank/DDBJ whole genome shotgun (WGS) entry which is preliminary data.</text>
</comment>
<keyword evidence="8" id="KW-1133">Transmembrane helix</keyword>